<evidence type="ECO:0000256" key="1">
    <source>
        <dbReference type="SAM" id="MobiDB-lite"/>
    </source>
</evidence>
<reference evidence="2 3" key="1">
    <citation type="submission" date="2018-08" db="EMBL/GenBank/DDBJ databases">
        <title>A genome reference for cultivated species of the human gut microbiota.</title>
        <authorList>
            <person name="Zou Y."/>
            <person name="Xue W."/>
            <person name="Luo G."/>
        </authorList>
    </citation>
    <scope>NUCLEOTIDE SEQUENCE [LARGE SCALE GENOMIC DNA]</scope>
    <source>
        <strain evidence="2 3">AF19-21</strain>
    </source>
</reference>
<organism evidence="2 3">
    <name type="scientific">Hungatella hathewayi</name>
    <dbReference type="NCBI Taxonomy" id="154046"/>
    <lineage>
        <taxon>Bacteria</taxon>
        <taxon>Bacillati</taxon>
        <taxon>Bacillota</taxon>
        <taxon>Clostridia</taxon>
        <taxon>Lachnospirales</taxon>
        <taxon>Lachnospiraceae</taxon>
        <taxon>Hungatella</taxon>
    </lineage>
</organism>
<feature type="region of interest" description="Disordered" evidence="1">
    <location>
        <begin position="1"/>
        <end position="27"/>
    </location>
</feature>
<evidence type="ECO:0000313" key="3">
    <source>
        <dbReference type="Proteomes" id="UP000261111"/>
    </source>
</evidence>
<protein>
    <submittedName>
        <fullName evidence="2">Uncharacterized protein</fullName>
    </submittedName>
</protein>
<sequence>MNEGQMKMASERRTEQRTDERQSEEFFSMPPEVLCKAAMGSPFTAKECWLALTEALSVRSE</sequence>
<gene>
    <name evidence="2" type="ORF">DWX41_17275</name>
</gene>
<feature type="compositionally biased region" description="Basic and acidic residues" evidence="1">
    <location>
        <begin position="9"/>
        <end position="24"/>
    </location>
</feature>
<dbReference type="GeneID" id="93332118"/>
<proteinExistence type="predicted"/>
<name>A0A3E2WL39_9FIRM</name>
<dbReference type="Proteomes" id="UP000261111">
    <property type="component" value="Unassembled WGS sequence"/>
</dbReference>
<dbReference type="AlphaFoldDB" id="A0A3E2WL39"/>
<dbReference type="EMBL" id="QVIA01000022">
    <property type="protein sequence ID" value="RGC27792.1"/>
    <property type="molecule type" value="Genomic_DNA"/>
</dbReference>
<accession>A0A3E2WL39</accession>
<evidence type="ECO:0000313" key="2">
    <source>
        <dbReference type="EMBL" id="RGC27792.1"/>
    </source>
</evidence>
<comment type="caution">
    <text evidence="2">The sequence shown here is derived from an EMBL/GenBank/DDBJ whole genome shotgun (WGS) entry which is preliminary data.</text>
</comment>
<dbReference type="RefSeq" id="WP_025654034.1">
    <property type="nucleotide sequence ID" value="NZ_QVIA01000022.1"/>
</dbReference>